<keyword evidence="4 6" id="KW-0862">Zinc</keyword>
<keyword evidence="2 6" id="KW-0479">Metal-binding</keyword>
<dbReference type="InterPro" id="IPR045090">
    <property type="entry name" value="Pept_M3A_M3B"/>
</dbReference>
<evidence type="ECO:0000259" key="7">
    <source>
        <dbReference type="Pfam" id="PF01432"/>
    </source>
</evidence>
<dbReference type="PANTHER" id="PTHR11804:SF84">
    <property type="entry name" value="SACCHAROLYSIN"/>
    <property type="match status" value="1"/>
</dbReference>
<dbReference type="InterPro" id="IPR001567">
    <property type="entry name" value="Pept_M3A_M3B_dom"/>
</dbReference>
<dbReference type="SUPFAM" id="SSF55486">
    <property type="entry name" value="Metalloproteases ('zincins'), catalytic domain"/>
    <property type="match status" value="1"/>
</dbReference>
<name>A0A8A7KE51_9FIRM</name>
<feature type="domain" description="Oligopeptidase F N-terminal" evidence="8">
    <location>
        <begin position="115"/>
        <end position="184"/>
    </location>
</feature>
<dbReference type="GO" id="GO:0004222">
    <property type="term" value="F:metalloendopeptidase activity"/>
    <property type="evidence" value="ECO:0007669"/>
    <property type="project" value="UniProtKB-UniRule"/>
</dbReference>
<comment type="cofactor">
    <cofactor evidence="6">
        <name>Zn(2+)</name>
        <dbReference type="ChEBI" id="CHEBI:29105"/>
    </cofactor>
    <text evidence="6">Binds 1 zinc ion.</text>
</comment>
<dbReference type="GO" id="GO:0046872">
    <property type="term" value="F:metal ion binding"/>
    <property type="evidence" value="ECO:0007669"/>
    <property type="project" value="UniProtKB-UniRule"/>
</dbReference>
<dbReference type="PANTHER" id="PTHR11804">
    <property type="entry name" value="PROTEASE M3 THIMET OLIGOPEPTIDASE-RELATED"/>
    <property type="match status" value="1"/>
</dbReference>
<evidence type="ECO:0000256" key="5">
    <source>
        <dbReference type="ARBA" id="ARBA00023049"/>
    </source>
</evidence>
<dbReference type="EMBL" id="CP046640">
    <property type="protein sequence ID" value="QTL98385.1"/>
    <property type="molecule type" value="Genomic_DNA"/>
</dbReference>
<protein>
    <recommendedName>
        <fullName evidence="6">Oligopeptidase F</fullName>
        <ecNumber evidence="6">3.4.24.-</ecNumber>
    </recommendedName>
</protein>
<dbReference type="Gene3D" id="1.20.140.70">
    <property type="entry name" value="Oligopeptidase f, N-terminal domain"/>
    <property type="match status" value="1"/>
</dbReference>
<accession>A0A8A7KE51</accession>
<sequence>MARELPLREEIDDKFKWNLTDIYASEELWEDGFTKVEGLLKEVKSYQGGLTDSADSLLAGLNLIMEIEEIVSRLYAYAHMKQDEDTNNQKYQGLYDRAQGLYNRVASATSFMIPEILTLSSTQLREYLEGNQGLQLYQHLLKNVLRQKEHYLSAREEEILAMAGDLAQGPGNIFGMLNNADLVFPVIKDENNEEVRLTHGRYIEFLRSKDRRVRKEAFTALYNKYDEFINTFATVLNTSVKGHIFYSKTRKYNSALEAALDDDNISVDVYDNLIKTVKDNLEPMYKYIDLRKKILGVKQLHMYDIYTPLISNIEIKMSFDEAKETVKAGLQPLGEEYISLLEKGYNSAWIDVYENRGKRSGAYSSGCYGVHPYVLLNYTEGLDNVFTLAHEMGHALHSYYSNKNQPYVYANYKIFVAEVASTLNETLLIHHLLKKTNDKEEKKYLINHYLEQFRGTVFRQTMFAEFEKIIHQTVEKGNPLTPQFLQEVYHKLNKTYYGSKVVLDKEIDLEWARIPHFYYNFYVYKYATGFSAATALAAKILNEGESAVRDYLNFLKSGDSDYPINLLKTAGVDMSSPEPIKSAINTFNEFVIKLEGLI</sequence>
<comment type="similarity">
    <text evidence="6">Belongs to the peptidase M3B family.</text>
</comment>
<dbReference type="InterPro" id="IPR042088">
    <property type="entry name" value="OligoPept_F_C"/>
</dbReference>
<dbReference type="Pfam" id="PF08439">
    <property type="entry name" value="Peptidase_M3_N"/>
    <property type="match status" value="1"/>
</dbReference>
<evidence type="ECO:0000256" key="3">
    <source>
        <dbReference type="ARBA" id="ARBA00022801"/>
    </source>
</evidence>
<keyword evidence="3 6" id="KW-0378">Hydrolase</keyword>
<dbReference type="Pfam" id="PF01432">
    <property type="entry name" value="Peptidase_M3"/>
    <property type="match status" value="1"/>
</dbReference>
<evidence type="ECO:0000256" key="2">
    <source>
        <dbReference type="ARBA" id="ARBA00022723"/>
    </source>
</evidence>
<dbReference type="KEGG" id="ifn:GM661_10590"/>
<evidence type="ECO:0000256" key="4">
    <source>
        <dbReference type="ARBA" id="ARBA00022833"/>
    </source>
</evidence>
<proteinExistence type="inferred from homology"/>
<evidence type="ECO:0000259" key="8">
    <source>
        <dbReference type="Pfam" id="PF08439"/>
    </source>
</evidence>
<keyword evidence="5 6" id="KW-0482">Metalloprotease</keyword>
<evidence type="ECO:0000313" key="10">
    <source>
        <dbReference type="Proteomes" id="UP000665020"/>
    </source>
</evidence>
<evidence type="ECO:0000313" key="9">
    <source>
        <dbReference type="EMBL" id="QTL98385.1"/>
    </source>
</evidence>
<evidence type="ECO:0000256" key="1">
    <source>
        <dbReference type="ARBA" id="ARBA00022670"/>
    </source>
</evidence>
<dbReference type="Gene3D" id="1.10.287.830">
    <property type="entry name" value="putative peptidase helix hairpin domain like"/>
    <property type="match status" value="1"/>
</dbReference>
<dbReference type="GO" id="GO:0006518">
    <property type="term" value="P:peptide metabolic process"/>
    <property type="evidence" value="ECO:0007669"/>
    <property type="project" value="TreeGrafter"/>
</dbReference>
<dbReference type="Proteomes" id="UP000665020">
    <property type="component" value="Chromosome"/>
</dbReference>
<gene>
    <name evidence="9" type="primary">pepF</name>
    <name evidence="9" type="ORF">GM661_10590</name>
</gene>
<dbReference type="NCBIfam" id="TIGR00181">
    <property type="entry name" value="pepF"/>
    <property type="match status" value="1"/>
</dbReference>
<dbReference type="EC" id="3.4.24.-" evidence="6"/>
<dbReference type="RefSeq" id="WP_230866822.1">
    <property type="nucleotide sequence ID" value="NZ_CP046640.1"/>
</dbReference>
<dbReference type="InterPro" id="IPR004438">
    <property type="entry name" value="Peptidase_M3B"/>
</dbReference>
<comment type="function">
    <text evidence="6">Has oligopeptidase activity and degrades a variety of small bioactive peptides.</text>
</comment>
<keyword evidence="10" id="KW-1185">Reference proteome</keyword>
<reference evidence="9" key="1">
    <citation type="submission" date="2019-12" db="EMBL/GenBank/DDBJ databases">
        <authorList>
            <person name="zhang j."/>
            <person name="sun C.M."/>
        </authorList>
    </citation>
    <scope>NUCLEOTIDE SEQUENCE</scope>
    <source>
        <strain evidence="9">NS-1</strain>
    </source>
</reference>
<dbReference type="GO" id="GO:0006508">
    <property type="term" value="P:proteolysis"/>
    <property type="evidence" value="ECO:0007669"/>
    <property type="project" value="UniProtKB-KW"/>
</dbReference>
<dbReference type="AlphaFoldDB" id="A0A8A7KE51"/>
<dbReference type="InterPro" id="IPR013647">
    <property type="entry name" value="OligopepF_N_dom"/>
</dbReference>
<organism evidence="9 10">
    <name type="scientific">Iocasia fonsfrigidae</name>
    <dbReference type="NCBI Taxonomy" id="2682810"/>
    <lineage>
        <taxon>Bacteria</taxon>
        <taxon>Bacillati</taxon>
        <taxon>Bacillota</taxon>
        <taxon>Clostridia</taxon>
        <taxon>Halanaerobiales</taxon>
        <taxon>Halanaerobiaceae</taxon>
        <taxon>Iocasia</taxon>
    </lineage>
</organism>
<evidence type="ECO:0000256" key="6">
    <source>
        <dbReference type="RuleBase" id="RU368091"/>
    </source>
</evidence>
<keyword evidence="1 6" id="KW-0645">Protease</keyword>
<feature type="domain" description="Peptidase M3A/M3B catalytic" evidence="7">
    <location>
        <begin position="206"/>
        <end position="585"/>
    </location>
</feature>
<dbReference type="CDD" id="cd09608">
    <property type="entry name" value="M3B_PepF"/>
    <property type="match status" value="1"/>
</dbReference>
<dbReference type="Gene3D" id="1.10.1370.20">
    <property type="entry name" value="Oligoendopeptidase f, C-terminal domain"/>
    <property type="match status" value="1"/>
</dbReference>